<evidence type="ECO:0000313" key="2">
    <source>
        <dbReference type="Proteomes" id="UP000265520"/>
    </source>
</evidence>
<dbReference type="EMBL" id="LXQA010104922">
    <property type="protein sequence ID" value="MCI17319.1"/>
    <property type="molecule type" value="Genomic_DNA"/>
</dbReference>
<dbReference type="Proteomes" id="UP000265520">
    <property type="component" value="Unassembled WGS sequence"/>
</dbReference>
<sequence>EVVSKVWHGALELGVMVTEEEGMGTKKKGANGSAEEECIQEIQCKTAAVEFVSSERDV</sequence>
<comment type="caution">
    <text evidence="1">The sequence shown here is derived from an EMBL/GenBank/DDBJ whole genome shotgun (WGS) entry which is preliminary data.</text>
</comment>
<name>A0A392Q0F5_9FABA</name>
<keyword evidence="2" id="KW-1185">Reference proteome</keyword>
<organism evidence="1 2">
    <name type="scientific">Trifolium medium</name>
    <dbReference type="NCBI Taxonomy" id="97028"/>
    <lineage>
        <taxon>Eukaryota</taxon>
        <taxon>Viridiplantae</taxon>
        <taxon>Streptophyta</taxon>
        <taxon>Embryophyta</taxon>
        <taxon>Tracheophyta</taxon>
        <taxon>Spermatophyta</taxon>
        <taxon>Magnoliopsida</taxon>
        <taxon>eudicotyledons</taxon>
        <taxon>Gunneridae</taxon>
        <taxon>Pentapetalae</taxon>
        <taxon>rosids</taxon>
        <taxon>fabids</taxon>
        <taxon>Fabales</taxon>
        <taxon>Fabaceae</taxon>
        <taxon>Papilionoideae</taxon>
        <taxon>50 kb inversion clade</taxon>
        <taxon>NPAAA clade</taxon>
        <taxon>Hologalegina</taxon>
        <taxon>IRL clade</taxon>
        <taxon>Trifolieae</taxon>
        <taxon>Trifolium</taxon>
    </lineage>
</organism>
<dbReference type="AlphaFoldDB" id="A0A392Q0F5"/>
<proteinExistence type="predicted"/>
<evidence type="ECO:0000313" key="1">
    <source>
        <dbReference type="EMBL" id="MCI17319.1"/>
    </source>
</evidence>
<feature type="non-terminal residue" evidence="1">
    <location>
        <position position="1"/>
    </location>
</feature>
<reference evidence="1 2" key="1">
    <citation type="journal article" date="2018" name="Front. Plant Sci.">
        <title>Red Clover (Trifolium pratense) and Zigzag Clover (T. medium) - A Picture of Genomic Similarities and Differences.</title>
        <authorList>
            <person name="Dluhosova J."/>
            <person name="Istvanek J."/>
            <person name="Nedelnik J."/>
            <person name="Repkova J."/>
        </authorList>
    </citation>
    <scope>NUCLEOTIDE SEQUENCE [LARGE SCALE GENOMIC DNA]</scope>
    <source>
        <strain evidence="2">cv. 10/8</strain>
        <tissue evidence="1">Leaf</tissue>
    </source>
</reference>
<accession>A0A392Q0F5</accession>
<protein>
    <submittedName>
        <fullName evidence="1">Uncharacterized protein</fullName>
    </submittedName>
</protein>